<comment type="caution">
    <text evidence="2">The sequence shown here is derived from an EMBL/GenBank/DDBJ whole genome shotgun (WGS) entry which is preliminary data.</text>
</comment>
<evidence type="ECO:0000313" key="2">
    <source>
        <dbReference type="EMBL" id="RPE33100.1"/>
    </source>
</evidence>
<dbReference type="PANTHER" id="PTHR35400">
    <property type="entry name" value="SLR1083 PROTEIN"/>
    <property type="match status" value="1"/>
</dbReference>
<name>A0A3N4S2A7_9ACTN</name>
<dbReference type="AlphaFoldDB" id="A0A3N4S2A7"/>
<organism evidence="2 3">
    <name type="scientific">Kitasatospora cineracea</name>
    <dbReference type="NCBI Taxonomy" id="88074"/>
    <lineage>
        <taxon>Bacteria</taxon>
        <taxon>Bacillati</taxon>
        <taxon>Actinomycetota</taxon>
        <taxon>Actinomycetes</taxon>
        <taxon>Kitasatosporales</taxon>
        <taxon>Streptomycetaceae</taxon>
        <taxon>Kitasatospora</taxon>
    </lineage>
</organism>
<gene>
    <name evidence="2" type="ORF">EDD38_1379</name>
</gene>
<keyword evidence="2" id="KW-0255">Endonuclease</keyword>
<dbReference type="RefSeq" id="WP_123817616.1">
    <property type="nucleotide sequence ID" value="NZ_RKQG01000001.1"/>
</dbReference>
<dbReference type="EMBL" id="RKQG01000001">
    <property type="protein sequence ID" value="RPE33100.1"/>
    <property type="molecule type" value="Genomic_DNA"/>
</dbReference>
<dbReference type="Pfam" id="PF05685">
    <property type="entry name" value="Uma2"/>
    <property type="match status" value="1"/>
</dbReference>
<accession>A0A3N4S2A7</accession>
<sequence>MTAEPIDWTSPPSGGWTYDQVKDLDLPFEFDLVDGAIVVRGMTNQWHDTVRDELYFALRSARRDPYEVNAERCVLVDPYNPPKPDVLVFDRTGLDFFTMECVPVAAVALAVEVVSQGSRGDDRFRKPGMYAEAGIPFFWRVERGEDGSPVVYEFHLDAETGVYAPAPGTAVHHGKLSTALPYPVEVDLARIVPR</sequence>
<reference evidence="2 3" key="1">
    <citation type="submission" date="2018-11" db="EMBL/GenBank/DDBJ databases">
        <title>Sequencing the genomes of 1000 actinobacteria strains.</title>
        <authorList>
            <person name="Klenk H.-P."/>
        </authorList>
    </citation>
    <scope>NUCLEOTIDE SEQUENCE [LARGE SCALE GENOMIC DNA]</scope>
    <source>
        <strain evidence="2 3">DSM 44781</strain>
    </source>
</reference>
<evidence type="ECO:0000313" key="3">
    <source>
        <dbReference type="Proteomes" id="UP000266906"/>
    </source>
</evidence>
<dbReference type="SUPFAM" id="SSF52980">
    <property type="entry name" value="Restriction endonuclease-like"/>
    <property type="match status" value="1"/>
</dbReference>
<dbReference type="InterPro" id="IPR008538">
    <property type="entry name" value="Uma2"/>
</dbReference>
<keyword evidence="3" id="KW-1185">Reference proteome</keyword>
<dbReference type="GO" id="GO:0004519">
    <property type="term" value="F:endonuclease activity"/>
    <property type="evidence" value="ECO:0007669"/>
    <property type="project" value="UniProtKB-KW"/>
</dbReference>
<keyword evidence="2" id="KW-0378">Hydrolase</keyword>
<evidence type="ECO:0000259" key="1">
    <source>
        <dbReference type="Pfam" id="PF05685"/>
    </source>
</evidence>
<dbReference type="Gene3D" id="3.90.1570.10">
    <property type="entry name" value="tt1808, chain A"/>
    <property type="match status" value="1"/>
</dbReference>
<dbReference type="Proteomes" id="UP000266906">
    <property type="component" value="Unassembled WGS sequence"/>
</dbReference>
<dbReference type="PANTHER" id="PTHR35400:SF3">
    <property type="entry name" value="SLL1072 PROTEIN"/>
    <property type="match status" value="1"/>
</dbReference>
<feature type="domain" description="Putative restriction endonuclease" evidence="1">
    <location>
        <begin position="29"/>
        <end position="145"/>
    </location>
</feature>
<proteinExistence type="predicted"/>
<dbReference type="InterPro" id="IPR012296">
    <property type="entry name" value="Nuclease_put_TT1808"/>
</dbReference>
<dbReference type="InterPro" id="IPR011335">
    <property type="entry name" value="Restrct_endonuc-II-like"/>
</dbReference>
<protein>
    <submittedName>
        <fullName evidence="2">Uma2 family endonuclease</fullName>
    </submittedName>
</protein>
<keyword evidence="2" id="KW-0540">Nuclease</keyword>